<name>A0A4Y2L0V2_ARAVE</name>
<dbReference type="EMBL" id="BGPR01005207">
    <property type="protein sequence ID" value="GBN07910.1"/>
    <property type="molecule type" value="Genomic_DNA"/>
</dbReference>
<comment type="caution">
    <text evidence="1">The sequence shown here is derived from an EMBL/GenBank/DDBJ whole genome shotgun (WGS) entry which is preliminary data.</text>
</comment>
<protein>
    <submittedName>
        <fullName evidence="1">Uncharacterized protein</fullName>
    </submittedName>
</protein>
<gene>
    <name evidence="1" type="ORF">AVEN_86146_1</name>
</gene>
<keyword evidence="2" id="KW-1185">Reference proteome</keyword>
<dbReference type="AlphaFoldDB" id="A0A4Y2L0V2"/>
<dbReference type="Proteomes" id="UP000499080">
    <property type="component" value="Unassembled WGS sequence"/>
</dbReference>
<proteinExistence type="predicted"/>
<organism evidence="1 2">
    <name type="scientific">Araneus ventricosus</name>
    <name type="common">Orbweaver spider</name>
    <name type="synonym">Epeira ventricosa</name>
    <dbReference type="NCBI Taxonomy" id="182803"/>
    <lineage>
        <taxon>Eukaryota</taxon>
        <taxon>Metazoa</taxon>
        <taxon>Ecdysozoa</taxon>
        <taxon>Arthropoda</taxon>
        <taxon>Chelicerata</taxon>
        <taxon>Arachnida</taxon>
        <taxon>Araneae</taxon>
        <taxon>Araneomorphae</taxon>
        <taxon>Entelegynae</taxon>
        <taxon>Araneoidea</taxon>
        <taxon>Araneidae</taxon>
        <taxon>Araneus</taxon>
    </lineage>
</organism>
<evidence type="ECO:0000313" key="1">
    <source>
        <dbReference type="EMBL" id="GBN07910.1"/>
    </source>
</evidence>
<accession>A0A4Y2L0V2</accession>
<sequence length="95" mass="10551">MPAQKPSSSSDYGFTLMIRESPKTSLQANYGSRPSIHMKCLPPFVKCTMCLAQHGQIWLLCQKTQPTNLSLSVIDFTPTAHTFFVRVARSESSGE</sequence>
<evidence type="ECO:0000313" key="2">
    <source>
        <dbReference type="Proteomes" id="UP000499080"/>
    </source>
</evidence>
<reference evidence="1 2" key="1">
    <citation type="journal article" date="2019" name="Sci. Rep.">
        <title>Orb-weaving spider Araneus ventricosus genome elucidates the spidroin gene catalogue.</title>
        <authorList>
            <person name="Kono N."/>
            <person name="Nakamura H."/>
            <person name="Ohtoshi R."/>
            <person name="Moran D.A.P."/>
            <person name="Shinohara A."/>
            <person name="Yoshida Y."/>
            <person name="Fujiwara M."/>
            <person name="Mori M."/>
            <person name="Tomita M."/>
            <person name="Arakawa K."/>
        </authorList>
    </citation>
    <scope>NUCLEOTIDE SEQUENCE [LARGE SCALE GENOMIC DNA]</scope>
</reference>